<gene>
    <name evidence="1" type="ORF">A2863_01410</name>
</gene>
<dbReference type="Pfam" id="PF04365">
    <property type="entry name" value="BrnT_toxin"/>
    <property type="match status" value="1"/>
</dbReference>
<evidence type="ECO:0008006" key="3">
    <source>
        <dbReference type="Google" id="ProtNLM"/>
    </source>
</evidence>
<dbReference type="InterPro" id="IPR038573">
    <property type="entry name" value="BrnT_sf"/>
</dbReference>
<evidence type="ECO:0000313" key="2">
    <source>
        <dbReference type="Proteomes" id="UP000178750"/>
    </source>
</evidence>
<protein>
    <recommendedName>
        <fullName evidence="3">BrnT family toxin</fullName>
    </recommendedName>
</protein>
<sequence>MYVGIFKEPLLFDWNKGNIDKNLKHDVTDREAEEAFFDNKKRTFKDKLHSKSEERFRIVGKTKEGRLLFIAFTIRNERIRIISARDISKKEVKLYEEKT</sequence>
<dbReference type="InterPro" id="IPR007460">
    <property type="entry name" value="BrnT_toxin"/>
</dbReference>
<comment type="caution">
    <text evidence="1">The sequence shown here is derived from an EMBL/GenBank/DDBJ whole genome shotgun (WGS) entry which is preliminary data.</text>
</comment>
<reference evidence="1 2" key="1">
    <citation type="journal article" date="2016" name="Nat. Commun.">
        <title>Thousands of microbial genomes shed light on interconnected biogeochemical processes in an aquifer system.</title>
        <authorList>
            <person name="Anantharaman K."/>
            <person name="Brown C.T."/>
            <person name="Hug L.A."/>
            <person name="Sharon I."/>
            <person name="Castelle C.J."/>
            <person name="Probst A.J."/>
            <person name="Thomas B.C."/>
            <person name="Singh A."/>
            <person name="Wilkins M.J."/>
            <person name="Karaoz U."/>
            <person name="Brodie E.L."/>
            <person name="Williams K.H."/>
            <person name="Hubbard S.S."/>
            <person name="Banfield J.F."/>
        </authorList>
    </citation>
    <scope>NUCLEOTIDE SEQUENCE [LARGE SCALE GENOMIC DNA]</scope>
</reference>
<dbReference type="AlphaFoldDB" id="A0A1F7XZJ6"/>
<evidence type="ECO:0000313" key="1">
    <source>
        <dbReference type="EMBL" id="OGM20473.1"/>
    </source>
</evidence>
<proteinExistence type="predicted"/>
<name>A0A1F7XZJ6_9BACT</name>
<organism evidence="1 2">
    <name type="scientific">Candidatus Woesebacteria bacterium RIFCSPHIGHO2_01_FULL_38_9b</name>
    <dbReference type="NCBI Taxonomy" id="1802493"/>
    <lineage>
        <taxon>Bacteria</taxon>
        <taxon>Candidatus Woeseibacteriota</taxon>
    </lineage>
</organism>
<dbReference type="Proteomes" id="UP000178750">
    <property type="component" value="Unassembled WGS sequence"/>
</dbReference>
<dbReference type="EMBL" id="MGGF01000061">
    <property type="protein sequence ID" value="OGM20473.1"/>
    <property type="molecule type" value="Genomic_DNA"/>
</dbReference>
<dbReference type="Gene3D" id="3.10.450.530">
    <property type="entry name" value="Ribonuclease toxin, BrnT, of type II toxin-antitoxin system"/>
    <property type="match status" value="1"/>
</dbReference>
<accession>A0A1F7XZJ6</accession>